<feature type="region of interest" description="Disordered" evidence="1">
    <location>
        <begin position="124"/>
        <end position="150"/>
    </location>
</feature>
<feature type="compositionally biased region" description="Polar residues" evidence="1">
    <location>
        <begin position="215"/>
        <end position="228"/>
    </location>
</feature>
<feature type="compositionally biased region" description="Polar residues" evidence="1">
    <location>
        <begin position="165"/>
        <end position="175"/>
    </location>
</feature>
<evidence type="ECO:0000313" key="3">
    <source>
        <dbReference type="Proteomes" id="UP000799291"/>
    </source>
</evidence>
<evidence type="ECO:0000313" key="2">
    <source>
        <dbReference type="EMBL" id="KAF2680234.1"/>
    </source>
</evidence>
<gene>
    <name evidence="2" type="ORF">K458DRAFT_407532</name>
</gene>
<accession>A0A6G1IPR0</accession>
<organism evidence="2 3">
    <name type="scientific">Lentithecium fluviatile CBS 122367</name>
    <dbReference type="NCBI Taxonomy" id="1168545"/>
    <lineage>
        <taxon>Eukaryota</taxon>
        <taxon>Fungi</taxon>
        <taxon>Dikarya</taxon>
        <taxon>Ascomycota</taxon>
        <taxon>Pezizomycotina</taxon>
        <taxon>Dothideomycetes</taxon>
        <taxon>Pleosporomycetidae</taxon>
        <taxon>Pleosporales</taxon>
        <taxon>Massarineae</taxon>
        <taxon>Lentitheciaceae</taxon>
        <taxon>Lentithecium</taxon>
    </lineage>
</organism>
<feature type="region of interest" description="Disordered" evidence="1">
    <location>
        <begin position="215"/>
        <end position="234"/>
    </location>
</feature>
<name>A0A6G1IPR0_9PLEO</name>
<feature type="region of interest" description="Disordered" evidence="1">
    <location>
        <begin position="165"/>
        <end position="197"/>
    </location>
</feature>
<reference evidence="2" key="1">
    <citation type="journal article" date="2020" name="Stud. Mycol.">
        <title>101 Dothideomycetes genomes: a test case for predicting lifestyles and emergence of pathogens.</title>
        <authorList>
            <person name="Haridas S."/>
            <person name="Albert R."/>
            <person name="Binder M."/>
            <person name="Bloem J."/>
            <person name="Labutti K."/>
            <person name="Salamov A."/>
            <person name="Andreopoulos B."/>
            <person name="Baker S."/>
            <person name="Barry K."/>
            <person name="Bills G."/>
            <person name="Bluhm B."/>
            <person name="Cannon C."/>
            <person name="Castanera R."/>
            <person name="Culley D."/>
            <person name="Daum C."/>
            <person name="Ezra D."/>
            <person name="Gonzalez J."/>
            <person name="Henrissat B."/>
            <person name="Kuo A."/>
            <person name="Liang C."/>
            <person name="Lipzen A."/>
            <person name="Lutzoni F."/>
            <person name="Magnuson J."/>
            <person name="Mondo S."/>
            <person name="Nolan M."/>
            <person name="Ohm R."/>
            <person name="Pangilinan J."/>
            <person name="Park H.-J."/>
            <person name="Ramirez L."/>
            <person name="Alfaro M."/>
            <person name="Sun H."/>
            <person name="Tritt A."/>
            <person name="Yoshinaga Y."/>
            <person name="Zwiers L.-H."/>
            <person name="Turgeon B."/>
            <person name="Goodwin S."/>
            <person name="Spatafora J."/>
            <person name="Crous P."/>
            <person name="Grigoriev I."/>
        </authorList>
    </citation>
    <scope>NUCLEOTIDE SEQUENCE</scope>
    <source>
        <strain evidence="2">CBS 122367</strain>
    </source>
</reference>
<dbReference type="Proteomes" id="UP000799291">
    <property type="component" value="Unassembled WGS sequence"/>
</dbReference>
<keyword evidence="3" id="KW-1185">Reference proteome</keyword>
<protein>
    <submittedName>
        <fullName evidence="2">Uncharacterized protein</fullName>
    </submittedName>
</protein>
<dbReference type="EMBL" id="MU005598">
    <property type="protein sequence ID" value="KAF2680234.1"/>
    <property type="molecule type" value="Genomic_DNA"/>
</dbReference>
<evidence type="ECO:0000256" key="1">
    <source>
        <dbReference type="SAM" id="MobiDB-lite"/>
    </source>
</evidence>
<proteinExistence type="predicted"/>
<sequence>MPLSAVLSGVRWASGALRLRLRVGAVAMPWHAMACSPPVAPCVSFHVPGGGRTALVQMLQHLHASCILHLASCNGRRRAAAHPPRRRAWAWVGAECGETKSGSAPQRSPVHQCRRQTWSALTAARAHGAVSDGRRTSQRPVSRLTPHASSAAPAPLLLIAARQSCPPTSHTAPTLDSTSSRPVSRRPRRSDTARARQTAAVFKCCRRPLWARNGSVTTRTGSAGQAATGNPCPRRGETCGVGENQTHVHHTRLGQTPPPVITRYTAHTHCTLSAPRARPANLRGGRRLLGDACGSPVPAPSRSALKETLKSRGRLLIANFRSHEPAASQRGLIVRRIPPNRADRTRESAPPVLVI</sequence>
<dbReference type="AlphaFoldDB" id="A0A6G1IPR0"/>